<evidence type="ECO:0000256" key="11">
    <source>
        <dbReference type="PIRSR" id="PIRSR605027-4"/>
    </source>
</evidence>
<keyword evidence="4" id="KW-0812">Transmembrane</keyword>
<evidence type="ECO:0000256" key="10">
    <source>
        <dbReference type="PIRSR" id="PIRSR605027-3"/>
    </source>
</evidence>
<dbReference type="GO" id="GO:0015018">
    <property type="term" value="F:galactosylgalactosylxylosylprotein 3-beta-glucuronosyltransferase activity"/>
    <property type="evidence" value="ECO:0007669"/>
    <property type="project" value="InterPro"/>
</dbReference>
<dbReference type="EMBL" id="MCGO01000082">
    <property type="protein sequence ID" value="ORY30497.1"/>
    <property type="molecule type" value="Genomic_DNA"/>
</dbReference>
<keyword evidence="7" id="KW-0472">Membrane</keyword>
<protein>
    <recommendedName>
        <fullName evidence="14">Galactosylgalactosylxylosylprotein 3-beta-glucuronosyltransferase</fullName>
    </recommendedName>
</protein>
<dbReference type="InterPro" id="IPR005027">
    <property type="entry name" value="Glyco_trans_43"/>
</dbReference>
<feature type="site" description="Interaction with galactose moiety of substrate glycoprotein" evidence="11">
    <location>
        <position position="102"/>
    </location>
</feature>
<comment type="subcellular location">
    <subcellularLocation>
        <location evidence="1">Membrane</location>
        <topology evidence="1">Single-pass type II membrane protein</topology>
    </subcellularLocation>
</comment>
<dbReference type="Gene3D" id="3.90.550.10">
    <property type="entry name" value="Spore Coat Polysaccharide Biosynthesis Protein SpsA, Chain A"/>
    <property type="match status" value="1"/>
</dbReference>
<name>A0A1Y2B7P7_9FUNG</name>
<dbReference type="STRING" id="329046.A0A1Y2B7P7"/>
<keyword evidence="8" id="KW-0325">Glycoprotein</keyword>
<reference evidence="12 13" key="1">
    <citation type="submission" date="2016-07" db="EMBL/GenBank/DDBJ databases">
        <title>Pervasive Adenine N6-methylation of Active Genes in Fungi.</title>
        <authorList>
            <consortium name="DOE Joint Genome Institute"/>
            <person name="Mondo S.J."/>
            <person name="Dannebaum R.O."/>
            <person name="Kuo R.C."/>
            <person name="Labutti K."/>
            <person name="Haridas S."/>
            <person name="Kuo A."/>
            <person name="Salamov A."/>
            <person name="Ahrendt S.R."/>
            <person name="Lipzen A."/>
            <person name="Sullivan W."/>
            <person name="Andreopoulos W.B."/>
            <person name="Clum A."/>
            <person name="Lindquist E."/>
            <person name="Daum C."/>
            <person name="Ramamoorthy G.K."/>
            <person name="Gryganskyi A."/>
            <person name="Culley D."/>
            <person name="Magnuson J.K."/>
            <person name="James T.Y."/>
            <person name="O'Malley M.A."/>
            <person name="Stajich J.E."/>
            <person name="Spatafora J.W."/>
            <person name="Visel A."/>
            <person name="Grigoriev I.V."/>
        </authorList>
    </citation>
    <scope>NUCLEOTIDE SEQUENCE [LARGE SCALE GENOMIC DNA]</scope>
    <source>
        <strain evidence="12 13">JEL800</strain>
    </source>
</reference>
<evidence type="ECO:0000256" key="7">
    <source>
        <dbReference type="ARBA" id="ARBA00023136"/>
    </source>
</evidence>
<evidence type="ECO:0000256" key="1">
    <source>
        <dbReference type="ARBA" id="ARBA00004606"/>
    </source>
</evidence>
<dbReference type="SUPFAM" id="SSF53448">
    <property type="entry name" value="Nucleotide-diphospho-sugar transferases"/>
    <property type="match status" value="1"/>
</dbReference>
<dbReference type="OrthoDB" id="675023at2759"/>
<sequence length="187" mass="21313">RQMLWIIAEDSNVIDPVVTRLLKCSQIPFVYFSYGPTHLYGNAQKNALLQFVVEMTRSFNFHGNIHPLDDDGYALAEGFELSYGIRKWGLLPNTGLGPEGMEYAAIENGKVVMHAGWAERKYPFDYNMLIFNSNIFDKLDPMTNLFWPYPGGGGESEFADIHLTSLQEVEVPCHKCQYLFYNTMIAP</sequence>
<dbReference type="GO" id="GO:0046872">
    <property type="term" value="F:metal ion binding"/>
    <property type="evidence" value="ECO:0007669"/>
    <property type="project" value="UniProtKB-KW"/>
</dbReference>
<dbReference type="AlphaFoldDB" id="A0A1Y2B7P7"/>
<keyword evidence="10" id="KW-0464">Manganese</keyword>
<feature type="non-terminal residue" evidence="12">
    <location>
        <position position="187"/>
    </location>
</feature>
<comment type="similarity">
    <text evidence="2">Belongs to the glycosyltransferase 43 family.</text>
</comment>
<evidence type="ECO:0000313" key="13">
    <source>
        <dbReference type="Proteomes" id="UP000193642"/>
    </source>
</evidence>
<keyword evidence="10" id="KW-0479">Metal-binding</keyword>
<evidence type="ECO:0000256" key="6">
    <source>
        <dbReference type="ARBA" id="ARBA00022989"/>
    </source>
</evidence>
<evidence type="ECO:0000256" key="4">
    <source>
        <dbReference type="ARBA" id="ARBA00022692"/>
    </source>
</evidence>
<dbReference type="Proteomes" id="UP000193642">
    <property type="component" value="Unassembled WGS sequence"/>
</dbReference>
<accession>A0A1Y2B7P7</accession>
<feature type="active site" description="Proton donor/acceptor" evidence="9">
    <location>
        <position position="155"/>
    </location>
</feature>
<organism evidence="12 13">
    <name type="scientific">Rhizoclosmatium globosum</name>
    <dbReference type="NCBI Taxonomy" id="329046"/>
    <lineage>
        <taxon>Eukaryota</taxon>
        <taxon>Fungi</taxon>
        <taxon>Fungi incertae sedis</taxon>
        <taxon>Chytridiomycota</taxon>
        <taxon>Chytridiomycota incertae sedis</taxon>
        <taxon>Chytridiomycetes</taxon>
        <taxon>Chytridiales</taxon>
        <taxon>Chytriomycetaceae</taxon>
        <taxon>Rhizoclosmatium</taxon>
    </lineage>
</organism>
<evidence type="ECO:0000256" key="3">
    <source>
        <dbReference type="ARBA" id="ARBA00022679"/>
    </source>
</evidence>
<keyword evidence="13" id="KW-1185">Reference proteome</keyword>
<evidence type="ECO:0000256" key="8">
    <source>
        <dbReference type="ARBA" id="ARBA00023180"/>
    </source>
</evidence>
<dbReference type="GO" id="GO:0016020">
    <property type="term" value="C:membrane"/>
    <property type="evidence" value="ECO:0007669"/>
    <property type="project" value="UniProtKB-SubCell"/>
</dbReference>
<evidence type="ECO:0000256" key="2">
    <source>
        <dbReference type="ARBA" id="ARBA00007706"/>
    </source>
</evidence>
<feature type="binding site" evidence="10">
    <location>
        <position position="71"/>
    </location>
    <ligand>
        <name>Mn(2+)</name>
        <dbReference type="ChEBI" id="CHEBI:29035"/>
    </ligand>
</feature>
<comment type="cofactor">
    <cofactor evidence="10">
        <name>Mn(2+)</name>
        <dbReference type="ChEBI" id="CHEBI:29035"/>
    </cofactor>
</comment>
<feature type="non-terminal residue" evidence="12">
    <location>
        <position position="1"/>
    </location>
</feature>
<dbReference type="InterPro" id="IPR029044">
    <property type="entry name" value="Nucleotide-diphossugar_trans"/>
</dbReference>
<proteinExistence type="inferred from homology"/>
<comment type="caution">
    <text evidence="12">The sequence shown here is derived from an EMBL/GenBank/DDBJ whole genome shotgun (WGS) entry which is preliminary data.</text>
</comment>
<keyword evidence="5" id="KW-0735">Signal-anchor</keyword>
<dbReference type="Pfam" id="PF03360">
    <property type="entry name" value="Glyco_transf_43"/>
    <property type="match status" value="1"/>
</dbReference>
<evidence type="ECO:0000256" key="5">
    <source>
        <dbReference type="ARBA" id="ARBA00022968"/>
    </source>
</evidence>
<keyword evidence="3" id="KW-0808">Transferase</keyword>
<evidence type="ECO:0000313" key="12">
    <source>
        <dbReference type="EMBL" id="ORY30497.1"/>
    </source>
</evidence>
<keyword evidence="6" id="KW-1133">Transmembrane helix</keyword>
<gene>
    <name evidence="12" type="ORF">BCR33DRAFT_640919</name>
</gene>
<evidence type="ECO:0008006" key="14">
    <source>
        <dbReference type="Google" id="ProtNLM"/>
    </source>
</evidence>
<evidence type="ECO:0000256" key="9">
    <source>
        <dbReference type="PIRSR" id="PIRSR605027-1"/>
    </source>
</evidence>